<dbReference type="GO" id="GO:0046872">
    <property type="term" value="F:metal ion binding"/>
    <property type="evidence" value="ECO:0007669"/>
    <property type="project" value="UniProtKB-KW"/>
</dbReference>
<keyword evidence="4" id="KW-0540">Nuclease</keyword>
<feature type="compositionally biased region" description="Polar residues" evidence="11">
    <location>
        <begin position="149"/>
        <end position="164"/>
    </location>
</feature>
<feature type="compositionally biased region" description="Basic and acidic residues" evidence="11">
    <location>
        <begin position="131"/>
        <end position="147"/>
    </location>
</feature>
<dbReference type="Gene3D" id="3.60.10.10">
    <property type="entry name" value="Endonuclease/exonuclease/phosphatase"/>
    <property type="match status" value="1"/>
</dbReference>
<feature type="compositionally biased region" description="Basic and acidic residues" evidence="11">
    <location>
        <begin position="78"/>
        <end position="96"/>
    </location>
</feature>
<keyword evidence="8" id="KW-0460">Magnesium</keyword>
<feature type="compositionally biased region" description="Low complexity" evidence="11">
    <location>
        <begin position="187"/>
        <end position="198"/>
    </location>
</feature>
<dbReference type="SUPFAM" id="SSF56219">
    <property type="entry name" value="DNase I-like"/>
    <property type="match status" value="1"/>
</dbReference>
<dbReference type="InterPro" id="IPR051547">
    <property type="entry name" value="TDP2-like"/>
</dbReference>
<comment type="cofactor">
    <cofactor evidence="2">
        <name>Mg(2+)</name>
        <dbReference type="ChEBI" id="CHEBI:18420"/>
    </cofactor>
</comment>
<dbReference type="GO" id="GO:0004518">
    <property type="term" value="F:nuclease activity"/>
    <property type="evidence" value="ECO:0007669"/>
    <property type="project" value="UniProtKB-KW"/>
</dbReference>
<evidence type="ECO:0000256" key="11">
    <source>
        <dbReference type="SAM" id="MobiDB-lite"/>
    </source>
</evidence>
<evidence type="ECO:0000256" key="9">
    <source>
        <dbReference type="ARBA" id="ARBA00023204"/>
    </source>
</evidence>
<evidence type="ECO:0000256" key="7">
    <source>
        <dbReference type="ARBA" id="ARBA00022801"/>
    </source>
</evidence>
<keyword evidence="6" id="KW-0227">DNA damage</keyword>
<dbReference type="PANTHER" id="PTHR15822">
    <property type="entry name" value="TRAF AND TNF RECEPTOR-ASSOCIATED PROTEIN"/>
    <property type="match status" value="1"/>
</dbReference>
<proteinExistence type="predicted"/>
<keyword evidence="5" id="KW-0479">Metal-binding</keyword>
<evidence type="ECO:0000256" key="5">
    <source>
        <dbReference type="ARBA" id="ARBA00022723"/>
    </source>
</evidence>
<comment type="subcellular location">
    <subcellularLocation>
        <location evidence="3">Nucleus</location>
        <location evidence="3">PML body</location>
    </subcellularLocation>
</comment>
<evidence type="ECO:0000256" key="4">
    <source>
        <dbReference type="ARBA" id="ARBA00022722"/>
    </source>
</evidence>
<dbReference type="EMBL" id="HBIP01004084">
    <property type="protein sequence ID" value="CAE0486880.1"/>
    <property type="molecule type" value="Transcribed_RNA"/>
</dbReference>
<comment type="cofactor">
    <cofactor evidence="1">
        <name>Mn(2+)</name>
        <dbReference type="ChEBI" id="CHEBI:29035"/>
    </cofactor>
</comment>
<evidence type="ECO:0000256" key="2">
    <source>
        <dbReference type="ARBA" id="ARBA00001946"/>
    </source>
</evidence>
<evidence type="ECO:0000256" key="1">
    <source>
        <dbReference type="ARBA" id="ARBA00001936"/>
    </source>
</evidence>
<dbReference type="GO" id="GO:0003697">
    <property type="term" value="F:single-stranded DNA binding"/>
    <property type="evidence" value="ECO:0007669"/>
    <property type="project" value="TreeGrafter"/>
</dbReference>
<dbReference type="AlphaFoldDB" id="A0A7S3QMC9"/>
<dbReference type="CDD" id="cd09080">
    <property type="entry name" value="TDP2"/>
    <property type="match status" value="1"/>
</dbReference>
<dbReference type="GO" id="GO:0070260">
    <property type="term" value="F:5'-tyrosyl-DNA phosphodiesterase activity"/>
    <property type="evidence" value="ECO:0007669"/>
    <property type="project" value="TreeGrafter"/>
</dbReference>
<feature type="region of interest" description="Disordered" evidence="11">
    <location>
        <begin position="1"/>
        <end position="198"/>
    </location>
</feature>
<name>A0A7S3QMC9_DUNTE</name>
<dbReference type="InterPro" id="IPR036691">
    <property type="entry name" value="Endo/exonu/phosph_ase_sf"/>
</dbReference>
<feature type="domain" description="Endonuclease/exonuclease/phosphatase" evidence="12">
    <location>
        <begin position="202"/>
        <end position="456"/>
    </location>
</feature>
<evidence type="ECO:0000256" key="8">
    <source>
        <dbReference type="ARBA" id="ARBA00022842"/>
    </source>
</evidence>
<accession>A0A7S3QMC9</accession>
<evidence type="ECO:0000259" key="12">
    <source>
        <dbReference type="Pfam" id="PF03372"/>
    </source>
</evidence>
<evidence type="ECO:0000256" key="10">
    <source>
        <dbReference type="ARBA" id="ARBA00023242"/>
    </source>
</evidence>
<dbReference type="Pfam" id="PF03372">
    <property type="entry name" value="Exo_endo_phos"/>
    <property type="match status" value="1"/>
</dbReference>
<dbReference type="InterPro" id="IPR005135">
    <property type="entry name" value="Endo/exonuclease/phosphatase"/>
</dbReference>
<dbReference type="PANTHER" id="PTHR15822:SF4">
    <property type="entry name" value="TYROSYL-DNA PHOSPHODIESTERASE 2"/>
    <property type="match status" value="1"/>
</dbReference>
<keyword evidence="7" id="KW-0378">Hydrolase</keyword>
<feature type="region of interest" description="Disordered" evidence="11">
    <location>
        <begin position="473"/>
        <end position="494"/>
    </location>
</feature>
<keyword evidence="10" id="KW-0539">Nucleus</keyword>
<keyword evidence="9" id="KW-0234">DNA repair</keyword>
<organism evidence="13">
    <name type="scientific">Dunaliella tertiolecta</name>
    <name type="common">Green alga</name>
    <dbReference type="NCBI Taxonomy" id="3047"/>
    <lineage>
        <taxon>Eukaryota</taxon>
        <taxon>Viridiplantae</taxon>
        <taxon>Chlorophyta</taxon>
        <taxon>core chlorophytes</taxon>
        <taxon>Chlorophyceae</taxon>
        <taxon>CS clade</taxon>
        <taxon>Chlamydomonadales</taxon>
        <taxon>Dunaliellaceae</taxon>
        <taxon>Dunaliella</taxon>
    </lineage>
</organism>
<protein>
    <recommendedName>
        <fullName evidence="12">Endonuclease/exonuclease/phosphatase domain-containing protein</fullName>
    </recommendedName>
</protein>
<evidence type="ECO:0000256" key="3">
    <source>
        <dbReference type="ARBA" id="ARBA00004322"/>
    </source>
</evidence>
<dbReference type="GO" id="GO:0006302">
    <property type="term" value="P:double-strand break repair"/>
    <property type="evidence" value="ECO:0007669"/>
    <property type="project" value="TreeGrafter"/>
</dbReference>
<evidence type="ECO:0000256" key="6">
    <source>
        <dbReference type="ARBA" id="ARBA00022763"/>
    </source>
</evidence>
<dbReference type="GO" id="GO:0005737">
    <property type="term" value="C:cytoplasm"/>
    <property type="evidence" value="ECO:0007669"/>
    <property type="project" value="TreeGrafter"/>
</dbReference>
<evidence type="ECO:0000313" key="13">
    <source>
        <dbReference type="EMBL" id="CAE0486880.1"/>
    </source>
</evidence>
<sequence>MSTMIDLTEEDDAGRQSIGGGGAAEGDARKKTLEAAQTRQSEDEAQRQAIMAFARSKLNSGGSSNQGEGHPAFAAPADGDKSDAHADSNKRARQEEQPVNPLLKQQSTLEQPKQCPAQLKNSMNDTLYMLRLERENRQRQRQRKEAQETGYQQPSEAEQLQHQPQGGGQANGSVQHKRKREEQNPCASTSSHSPPSTTATILSYNVWFDPDAMEERMEGLGKEVEKAGWPDFILLQEVTMSALHLFSRAPWVKRYALMPLPDPLAPYFTLTLARTDTVRVGSRERVPFSNSCQGRDLTIVRASVKGQPLVLGNTHLESPVPGCKFAAEREQQLRDSLQLLQSKSQGSDIVLGGDMNWIDPANEPEQLLRANKFVDVWPALRAGQAGLTYDARSNPMLTHSYPGRRLDRFFLRGGTRWEAGAISLVGTAPIPGKTVCREVNRATKATKELPVLVSDHFGLLLQLKALQPAGQKLGGRREEAASQSSPEVIVLDDD</sequence>
<gene>
    <name evidence="13" type="ORF">DTER00134_LOCUS1919</name>
</gene>
<feature type="compositionally biased region" description="Polar residues" evidence="11">
    <location>
        <begin position="57"/>
        <end position="67"/>
    </location>
</feature>
<reference evidence="13" key="1">
    <citation type="submission" date="2021-01" db="EMBL/GenBank/DDBJ databases">
        <authorList>
            <person name="Corre E."/>
            <person name="Pelletier E."/>
            <person name="Niang G."/>
            <person name="Scheremetjew M."/>
            <person name="Finn R."/>
            <person name="Kale V."/>
            <person name="Holt S."/>
            <person name="Cochrane G."/>
            <person name="Meng A."/>
            <person name="Brown T."/>
            <person name="Cohen L."/>
        </authorList>
    </citation>
    <scope>NUCLEOTIDE SEQUENCE</scope>
    <source>
        <strain evidence="13">CCMP1320</strain>
    </source>
</reference>